<comment type="caution">
    <text evidence="17">The sequence shown here is derived from an EMBL/GenBank/DDBJ whole genome shotgun (WGS) entry which is preliminary data.</text>
</comment>
<dbReference type="InterPro" id="IPR013264">
    <property type="entry name" value="DNAG_N"/>
</dbReference>
<dbReference type="SUPFAM" id="SSF57783">
    <property type="entry name" value="Zinc beta-ribbon"/>
    <property type="match status" value="1"/>
</dbReference>
<comment type="domain">
    <text evidence="12">Contains an N-terminal zinc-binding domain, a central core domain that contains the primase activity, and a C-terminal DnaB-binding domain.</text>
</comment>
<dbReference type="GO" id="GO:1990077">
    <property type="term" value="C:primosome complex"/>
    <property type="evidence" value="ECO:0007669"/>
    <property type="project" value="UniProtKB-KW"/>
</dbReference>
<keyword evidence="4 12" id="KW-0548">Nucleotidyltransferase</keyword>
<accession>A0A0G1B312</accession>
<dbReference type="SMART" id="SM00493">
    <property type="entry name" value="TOPRIM"/>
    <property type="match status" value="1"/>
</dbReference>
<keyword evidence="6 12" id="KW-0479">Metal-binding</keyword>
<comment type="subunit">
    <text evidence="12">Monomer. Interacts with DnaB.</text>
</comment>
<dbReference type="Pfam" id="PF13155">
    <property type="entry name" value="Toprim_2"/>
    <property type="match status" value="1"/>
</dbReference>
<evidence type="ECO:0000259" key="16">
    <source>
        <dbReference type="PROSITE" id="PS50880"/>
    </source>
</evidence>
<dbReference type="EC" id="2.7.7.101" evidence="12"/>
<evidence type="ECO:0000256" key="12">
    <source>
        <dbReference type="HAMAP-Rule" id="MF_00974"/>
    </source>
</evidence>
<dbReference type="InterPro" id="IPR036977">
    <property type="entry name" value="DNA_primase_Znf_CHC2"/>
</dbReference>
<dbReference type="Gene3D" id="3.90.980.10">
    <property type="entry name" value="DNA primase, catalytic core, N-terminal domain"/>
    <property type="match status" value="1"/>
</dbReference>
<dbReference type="FunFam" id="3.90.580.10:FF:000001">
    <property type="entry name" value="DNA primase"/>
    <property type="match status" value="1"/>
</dbReference>
<protein>
    <recommendedName>
        <fullName evidence="12 13">DNA primase</fullName>
        <ecNumber evidence="12">2.7.7.101</ecNumber>
    </recommendedName>
</protein>
<dbReference type="CDD" id="cd03364">
    <property type="entry name" value="TOPRIM_DnaG_primases"/>
    <property type="match status" value="1"/>
</dbReference>
<dbReference type="NCBIfam" id="TIGR01391">
    <property type="entry name" value="dnaG"/>
    <property type="match status" value="1"/>
</dbReference>
<dbReference type="InterPro" id="IPR037068">
    <property type="entry name" value="DNA_primase_core_N_sf"/>
</dbReference>
<evidence type="ECO:0000256" key="13">
    <source>
        <dbReference type="PIRNR" id="PIRNR002811"/>
    </source>
</evidence>
<dbReference type="PIRSF" id="PIRSF002811">
    <property type="entry name" value="DnaG"/>
    <property type="match status" value="1"/>
</dbReference>
<evidence type="ECO:0000256" key="14">
    <source>
        <dbReference type="PIRSR" id="PIRSR002811-1"/>
    </source>
</evidence>
<dbReference type="GO" id="GO:0003677">
    <property type="term" value="F:DNA binding"/>
    <property type="evidence" value="ECO:0007669"/>
    <property type="project" value="UniProtKB-KW"/>
</dbReference>
<dbReference type="InterPro" id="IPR006295">
    <property type="entry name" value="DNA_primase_DnaG"/>
</dbReference>
<evidence type="ECO:0000256" key="3">
    <source>
        <dbReference type="ARBA" id="ARBA00022679"/>
    </source>
</evidence>
<name>A0A0G1B312_9BACT</name>
<sequence length="610" mass="69419">MLSNVEEIKSKLDIVDVIQEYFPLKQAGVNFKANCPFHQEKTPSFMVSRERQMWYCFGCNIGGDMFTFLQKMENIEFPEALKIFAGKAGVELKYQDPKTTNLKTRILNINEVAAAWFNSQLFTSAAGARALKYLQETRGLDDKIIKDWQLGYALDSWDALGNHLKSRGFLKEEIIQSGLVVLKSGGYEYRDRFRDRVMFPILDYHGNAVGFTGRTMKTDEQAKYVNTPQTMLYNKSEVIFGLYYAKQLIKEKDAVVIVEGNMDVIGSFQSGVKNVVAVSGTALTREQIKILQRYTNNIIFSFDADAAGLRAAERSISLAWQEGANVKVAPIPKDLAKDPDELARKDPAAWLNLVANALPAMDYFFNLNLADYQPDNIENKKIVAKNLLNLIIQLANPIEQDFYLKKLSEKLNVMEATLRDLVKNAKNRMTAQQPGASAQSSPNTVRPTDEKSARALHLLALMLLDRDYASYISESFPSEYLPMAWQEPYRLLVIYYTKQTTGESSADPIDFLIKNNPRLTSLANSLIMKKEELRELSYAEAVGEIKQLIRKFKEIFIKNRNVLIKKEIQDLESLLPQLPRPEERAPHEEKIKELMTEFNELSAALKDTDF</sequence>
<proteinExistence type="inferred from homology"/>
<dbReference type="Pfam" id="PF01807">
    <property type="entry name" value="Zn_ribbon_DnaG"/>
    <property type="match status" value="1"/>
</dbReference>
<keyword evidence="10 12" id="KW-0238">DNA-binding</keyword>
<reference evidence="17 18" key="1">
    <citation type="journal article" date="2015" name="Nature">
        <title>rRNA introns, odd ribosomes, and small enigmatic genomes across a large radiation of phyla.</title>
        <authorList>
            <person name="Brown C.T."/>
            <person name="Hug L.A."/>
            <person name="Thomas B.C."/>
            <person name="Sharon I."/>
            <person name="Castelle C.J."/>
            <person name="Singh A."/>
            <person name="Wilkins M.J."/>
            <person name="Williams K.H."/>
            <person name="Banfield J.F."/>
        </authorList>
    </citation>
    <scope>NUCLEOTIDE SEQUENCE [LARGE SCALE GENOMIC DNA]</scope>
</reference>
<dbReference type="InterPro" id="IPR050219">
    <property type="entry name" value="DnaG_primase"/>
</dbReference>
<comment type="cofactor">
    <cofactor evidence="12 13 14">
        <name>Zn(2+)</name>
        <dbReference type="ChEBI" id="CHEBI:29105"/>
    </cofactor>
    <text evidence="12 13 14">Binds 1 zinc ion per monomer.</text>
</comment>
<keyword evidence="7 12" id="KW-0863">Zinc-finger</keyword>
<dbReference type="SUPFAM" id="SSF56731">
    <property type="entry name" value="DNA primase core"/>
    <property type="match status" value="1"/>
</dbReference>
<comment type="similarity">
    <text evidence="12 13">Belongs to the DnaG primase family.</text>
</comment>
<keyword evidence="11 12" id="KW-0804">Transcription</keyword>
<dbReference type="GO" id="GO:0006269">
    <property type="term" value="P:DNA replication, synthesis of primer"/>
    <property type="evidence" value="ECO:0007669"/>
    <property type="project" value="UniProtKB-UniRule"/>
</dbReference>
<dbReference type="Proteomes" id="UP000034516">
    <property type="component" value="Unassembled WGS sequence"/>
</dbReference>
<evidence type="ECO:0000256" key="7">
    <source>
        <dbReference type="ARBA" id="ARBA00022771"/>
    </source>
</evidence>
<keyword evidence="3 12" id="KW-0808">Transferase</keyword>
<gene>
    <name evidence="12" type="primary">dnaG</name>
    <name evidence="17" type="ORF">UV02_C0038G0007</name>
</gene>
<dbReference type="HAMAP" id="MF_00974">
    <property type="entry name" value="DNA_primase_DnaG"/>
    <property type="match status" value="1"/>
</dbReference>
<dbReference type="Pfam" id="PF08275">
    <property type="entry name" value="DNAG_N"/>
    <property type="match status" value="1"/>
</dbReference>
<dbReference type="GO" id="GO:0005737">
    <property type="term" value="C:cytoplasm"/>
    <property type="evidence" value="ECO:0007669"/>
    <property type="project" value="TreeGrafter"/>
</dbReference>
<evidence type="ECO:0000256" key="8">
    <source>
        <dbReference type="ARBA" id="ARBA00022833"/>
    </source>
</evidence>
<evidence type="ECO:0000256" key="9">
    <source>
        <dbReference type="ARBA" id="ARBA00022842"/>
    </source>
</evidence>
<organism evidence="17 18">
    <name type="scientific">Candidatus Kuenenbacteria bacterium GW2011_GWA2_42_15</name>
    <dbReference type="NCBI Taxonomy" id="1618677"/>
    <lineage>
        <taxon>Bacteria</taxon>
        <taxon>Candidatus Kueneniibacteriota</taxon>
    </lineage>
</organism>
<dbReference type="SMART" id="SM00400">
    <property type="entry name" value="ZnF_CHCC"/>
    <property type="match status" value="1"/>
</dbReference>
<dbReference type="InterPro" id="IPR034151">
    <property type="entry name" value="TOPRIM_DnaG_bac"/>
</dbReference>
<dbReference type="InterPro" id="IPR006171">
    <property type="entry name" value="TOPRIM_dom"/>
</dbReference>
<dbReference type="Gene3D" id="3.90.580.10">
    <property type="entry name" value="Zinc finger, CHC2-type domain"/>
    <property type="match status" value="1"/>
</dbReference>
<dbReference type="InterPro" id="IPR002694">
    <property type="entry name" value="Znf_CHC2"/>
</dbReference>
<feature type="zinc finger region" description="CHC2-type" evidence="12 14">
    <location>
        <begin position="35"/>
        <end position="59"/>
    </location>
</feature>
<evidence type="ECO:0000256" key="6">
    <source>
        <dbReference type="ARBA" id="ARBA00022723"/>
    </source>
</evidence>
<keyword evidence="8 12" id="KW-0862">Zinc</keyword>
<evidence type="ECO:0000256" key="4">
    <source>
        <dbReference type="ARBA" id="ARBA00022695"/>
    </source>
</evidence>
<dbReference type="Gene3D" id="3.40.1360.10">
    <property type="match status" value="1"/>
</dbReference>
<keyword evidence="2 12" id="KW-0639">Primosome</keyword>
<dbReference type="InterPro" id="IPR019475">
    <property type="entry name" value="DNA_primase_DnaB-bd"/>
</dbReference>
<dbReference type="AlphaFoldDB" id="A0A0G1B312"/>
<dbReference type="EMBL" id="LCCW01000038">
    <property type="protein sequence ID" value="KKS40681.1"/>
    <property type="molecule type" value="Genomic_DNA"/>
</dbReference>
<dbReference type="PANTHER" id="PTHR30313:SF2">
    <property type="entry name" value="DNA PRIMASE"/>
    <property type="match status" value="1"/>
</dbReference>
<dbReference type="GO" id="GO:0000428">
    <property type="term" value="C:DNA-directed RNA polymerase complex"/>
    <property type="evidence" value="ECO:0007669"/>
    <property type="project" value="UniProtKB-KW"/>
</dbReference>
<evidence type="ECO:0000256" key="1">
    <source>
        <dbReference type="ARBA" id="ARBA00022478"/>
    </source>
</evidence>
<evidence type="ECO:0000256" key="15">
    <source>
        <dbReference type="SAM" id="MobiDB-lite"/>
    </source>
</evidence>
<dbReference type="InterPro" id="IPR030846">
    <property type="entry name" value="DnaG_bac"/>
</dbReference>
<dbReference type="GO" id="GO:0008270">
    <property type="term" value="F:zinc ion binding"/>
    <property type="evidence" value="ECO:0007669"/>
    <property type="project" value="UniProtKB-UniRule"/>
</dbReference>
<dbReference type="PANTHER" id="PTHR30313">
    <property type="entry name" value="DNA PRIMASE"/>
    <property type="match status" value="1"/>
</dbReference>
<evidence type="ECO:0000313" key="17">
    <source>
        <dbReference type="EMBL" id="KKS40681.1"/>
    </source>
</evidence>
<evidence type="ECO:0000256" key="2">
    <source>
        <dbReference type="ARBA" id="ARBA00022515"/>
    </source>
</evidence>
<dbReference type="PATRIC" id="fig|1618677.3.peg.665"/>
<dbReference type="GO" id="GO:0003899">
    <property type="term" value="F:DNA-directed RNA polymerase activity"/>
    <property type="evidence" value="ECO:0007669"/>
    <property type="project" value="UniProtKB-UniRule"/>
</dbReference>
<keyword evidence="9" id="KW-0460">Magnesium</keyword>
<feature type="domain" description="Toprim" evidence="16">
    <location>
        <begin position="253"/>
        <end position="336"/>
    </location>
</feature>
<evidence type="ECO:0000256" key="10">
    <source>
        <dbReference type="ARBA" id="ARBA00023125"/>
    </source>
</evidence>
<feature type="compositionally biased region" description="Polar residues" evidence="15">
    <location>
        <begin position="428"/>
        <end position="446"/>
    </location>
</feature>
<comment type="catalytic activity">
    <reaction evidence="12">
        <text>ssDNA + n NTP = ssDNA/pppN(pN)n-1 hybrid + (n-1) diphosphate.</text>
        <dbReference type="EC" id="2.7.7.101"/>
    </reaction>
</comment>
<keyword evidence="1 12" id="KW-0240">DNA-directed RNA polymerase</keyword>
<comment type="function">
    <text evidence="12 13">RNA polymerase that catalyzes the synthesis of short RNA molecules used as primers for DNA polymerase during DNA replication.</text>
</comment>
<evidence type="ECO:0000313" key="18">
    <source>
        <dbReference type="Proteomes" id="UP000034516"/>
    </source>
</evidence>
<evidence type="ECO:0000256" key="11">
    <source>
        <dbReference type="ARBA" id="ARBA00023163"/>
    </source>
</evidence>
<evidence type="ECO:0000256" key="5">
    <source>
        <dbReference type="ARBA" id="ARBA00022705"/>
    </source>
</evidence>
<dbReference type="Pfam" id="PF10410">
    <property type="entry name" value="DnaB_bind"/>
    <property type="match status" value="1"/>
</dbReference>
<dbReference type="PROSITE" id="PS50880">
    <property type="entry name" value="TOPRIM"/>
    <property type="match status" value="1"/>
</dbReference>
<feature type="region of interest" description="Disordered" evidence="15">
    <location>
        <begin position="428"/>
        <end position="447"/>
    </location>
</feature>
<keyword evidence="5 12" id="KW-0235">DNA replication</keyword>